<dbReference type="RefSeq" id="XP_002500343.1">
    <property type="nucleotide sequence ID" value="XM_002500297.1"/>
</dbReference>
<dbReference type="AlphaFoldDB" id="C1E0R2"/>
<proteinExistence type="predicted"/>
<name>C1E0R2_MICCC</name>
<accession>C1E0R2</accession>
<evidence type="ECO:0000313" key="2">
    <source>
        <dbReference type="EMBL" id="ACO61601.1"/>
    </source>
</evidence>
<feature type="domain" description="ABM" evidence="1">
    <location>
        <begin position="47"/>
        <end position="145"/>
    </location>
</feature>
<dbReference type="PROSITE" id="PS51725">
    <property type="entry name" value="ABM"/>
    <property type="match status" value="1"/>
</dbReference>
<dbReference type="InterPro" id="IPR007138">
    <property type="entry name" value="ABM_dom"/>
</dbReference>
<gene>
    <name evidence="2" type="ORF">MICPUN_56608</name>
</gene>
<organism evidence="2 3">
    <name type="scientific">Micromonas commoda (strain RCC299 / NOUM17 / CCMP2709)</name>
    <name type="common">Picoplanktonic green alga</name>
    <dbReference type="NCBI Taxonomy" id="296587"/>
    <lineage>
        <taxon>Eukaryota</taxon>
        <taxon>Viridiplantae</taxon>
        <taxon>Chlorophyta</taxon>
        <taxon>Mamiellophyceae</taxon>
        <taxon>Mamiellales</taxon>
        <taxon>Mamiellaceae</taxon>
        <taxon>Micromonas</taxon>
    </lineage>
</organism>
<protein>
    <recommendedName>
        <fullName evidence="1">ABM domain-containing protein</fullName>
    </recommendedName>
</protein>
<sequence length="161" mass="18037">MSAFVQSAFTTGGSTFVRARPQTRRAPATRASGRVSLRVQAIAEGRQSLFVAVTVKSGKMEEYEKLIKRHITNCYMNDRCMYFDFGVNQDGSDPNVVYLYEVYEDEAALQEHRDSSHLKEYLSAAAELTDSHDVRTLNLAPYGSVNCNYAGQCEIGEGMWD</sequence>
<dbReference type="OMA" id="NDRCMYF"/>
<reference evidence="2 3" key="1">
    <citation type="journal article" date="2009" name="Science">
        <title>Green evolution and dynamic adaptations revealed by genomes of the marine picoeukaryotes Micromonas.</title>
        <authorList>
            <person name="Worden A.Z."/>
            <person name="Lee J.H."/>
            <person name="Mock T."/>
            <person name="Rouze P."/>
            <person name="Simmons M.P."/>
            <person name="Aerts A.L."/>
            <person name="Allen A.E."/>
            <person name="Cuvelier M.L."/>
            <person name="Derelle E."/>
            <person name="Everett M.V."/>
            <person name="Foulon E."/>
            <person name="Grimwood J."/>
            <person name="Gundlach H."/>
            <person name="Henrissat B."/>
            <person name="Napoli C."/>
            <person name="McDonald S.M."/>
            <person name="Parker M.S."/>
            <person name="Rombauts S."/>
            <person name="Salamov A."/>
            <person name="Von Dassow P."/>
            <person name="Badger J.H."/>
            <person name="Coutinho P.M."/>
            <person name="Demir E."/>
            <person name="Dubchak I."/>
            <person name="Gentemann C."/>
            <person name="Eikrem W."/>
            <person name="Gready J.E."/>
            <person name="John U."/>
            <person name="Lanier W."/>
            <person name="Lindquist E.A."/>
            <person name="Lucas S."/>
            <person name="Mayer K.F."/>
            <person name="Moreau H."/>
            <person name="Not F."/>
            <person name="Otillar R."/>
            <person name="Panaud O."/>
            <person name="Pangilinan J."/>
            <person name="Paulsen I."/>
            <person name="Piegu B."/>
            <person name="Poliakov A."/>
            <person name="Robbens S."/>
            <person name="Schmutz J."/>
            <person name="Toulza E."/>
            <person name="Wyss T."/>
            <person name="Zelensky A."/>
            <person name="Zhou K."/>
            <person name="Armbrust E.V."/>
            <person name="Bhattacharya D."/>
            <person name="Goodenough U.W."/>
            <person name="Van de Peer Y."/>
            <person name="Grigoriev I.V."/>
        </authorList>
    </citation>
    <scope>NUCLEOTIDE SEQUENCE [LARGE SCALE GENOMIC DNA]</scope>
    <source>
        <strain evidence="3">RCC299 / NOUM17</strain>
    </source>
</reference>
<dbReference type="InParanoid" id="C1E0R2"/>
<dbReference type="GeneID" id="8241978"/>
<dbReference type="Gene3D" id="3.30.70.100">
    <property type="match status" value="1"/>
</dbReference>
<evidence type="ECO:0000259" key="1">
    <source>
        <dbReference type="PROSITE" id="PS51725"/>
    </source>
</evidence>
<dbReference type="Proteomes" id="UP000002009">
    <property type="component" value="Chromosome 3"/>
</dbReference>
<dbReference type="Pfam" id="PF03992">
    <property type="entry name" value="ABM"/>
    <property type="match status" value="1"/>
</dbReference>
<keyword evidence="3" id="KW-1185">Reference proteome</keyword>
<dbReference type="OrthoDB" id="10011777at2759"/>
<dbReference type="InterPro" id="IPR011008">
    <property type="entry name" value="Dimeric_a/b-barrel"/>
</dbReference>
<dbReference type="SUPFAM" id="SSF54909">
    <property type="entry name" value="Dimeric alpha+beta barrel"/>
    <property type="match status" value="1"/>
</dbReference>
<dbReference type="KEGG" id="mis:MICPUN_56608"/>
<dbReference type="EMBL" id="CP001324">
    <property type="protein sequence ID" value="ACO61601.1"/>
    <property type="molecule type" value="Genomic_DNA"/>
</dbReference>
<evidence type="ECO:0000313" key="3">
    <source>
        <dbReference type="Proteomes" id="UP000002009"/>
    </source>
</evidence>